<organism evidence="1 2">
    <name type="scientific">Flavobacterium subsaxonicum WB 4.1-42 = DSM 21790</name>
    <dbReference type="NCBI Taxonomy" id="1121898"/>
    <lineage>
        <taxon>Bacteria</taxon>
        <taxon>Pseudomonadati</taxon>
        <taxon>Bacteroidota</taxon>
        <taxon>Flavobacteriia</taxon>
        <taxon>Flavobacteriales</taxon>
        <taxon>Flavobacteriaceae</taxon>
        <taxon>Flavobacterium</taxon>
    </lineage>
</organism>
<dbReference type="AlphaFoldDB" id="A0A0A2MGG9"/>
<dbReference type="STRING" id="1121898.GCA_000422725_03695"/>
<dbReference type="EMBL" id="JRLY01000015">
    <property type="protein sequence ID" value="KGO91757.1"/>
    <property type="molecule type" value="Genomic_DNA"/>
</dbReference>
<proteinExistence type="predicted"/>
<dbReference type="RefSeq" id="WP_026989788.1">
    <property type="nucleotide sequence ID" value="NZ_AUGP01000002.1"/>
</dbReference>
<protein>
    <submittedName>
        <fullName evidence="1">Uncharacterized protein</fullName>
    </submittedName>
</protein>
<comment type="caution">
    <text evidence="1">The sequence shown here is derived from an EMBL/GenBank/DDBJ whole genome shotgun (WGS) entry which is preliminary data.</text>
</comment>
<reference evidence="1 2" key="1">
    <citation type="submission" date="2013-09" db="EMBL/GenBank/DDBJ databases">
        <authorList>
            <person name="Zeng Z."/>
            <person name="Chen C."/>
        </authorList>
    </citation>
    <scope>NUCLEOTIDE SEQUENCE [LARGE SCALE GENOMIC DNA]</scope>
    <source>
        <strain evidence="1 2">WB 4.1-42</strain>
    </source>
</reference>
<accession>A0A0A2MGG9</accession>
<sequence length="261" mass="28733">MYVQGATAEGIRYGAVSPKDYTGLIGWWKASEGVEFSQGSSISKWKDLSGNENHLVPENGQSSAGRLINTVNGVAITRLGAGNYLVCTNVDMHKTLLDGSPNTVIIIMRTNNLTSSVTLIRAWPQIGLNTIIWGINQPDAIPNILSRAYDNTGLKANILSSAPYILPSQGAVYMNVNYGYGSAVVNPYQFFFNNTFKNSAAYSGMPIYVSSNPFSFLPNAAIYMYEIIIYNNTGKTVSQIDYEKDTLYNDYILKQYPNLLL</sequence>
<evidence type="ECO:0000313" key="2">
    <source>
        <dbReference type="Proteomes" id="UP000030111"/>
    </source>
</evidence>
<name>A0A0A2MGG9_9FLAO</name>
<gene>
    <name evidence="1" type="ORF">Q766_16075</name>
</gene>
<evidence type="ECO:0000313" key="1">
    <source>
        <dbReference type="EMBL" id="KGO91757.1"/>
    </source>
</evidence>
<dbReference type="Proteomes" id="UP000030111">
    <property type="component" value="Unassembled WGS sequence"/>
</dbReference>
<keyword evidence="2" id="KW-1185">Reference proteome</keyword>